<dbReference type="OrthoDB" id="1433117at2759"/>
<feature type="non-terminal residue" evidence="1">
    <location>
        <position position="1"/>
    </location>
</feature>
<dbReference type="EMBL" id="QJKJ01016717">
    <property type="protein sequence ID" value="RDX60620.1"/>
    <property type="molecule type" value="Genomic_DNA"/>
</dbReference>
<evidence type="ECO:0000313" key="1">
    <source>
        <dbReference type="EMBL" id="RDX60620.1"/>
    </source>
</evidence>
<reference evidence="1" key="1">
    <citation type="submission" date="2018-05" db="EMBL/GenBank/DDBJ databases">
        <title>Draft genome of Mucuna pruriens seed.</title>
        <authorList>
            <person name="Nnadi N.E."/>
            <person name="Vos R."/>
            <person name="Hasami M.H."/>
            <person name="Devisetty U.K."/>
            <person name="Aguiy J.C."/>
        </authorList>
    </citation>
    <scope>NUCLEOTIDE SEQUENCE [LARGE SCALE GENOMIC DNA]</scope>
    <source>
        <strain evidence="1">JCA_2017</strain>
    </source>
</reference>
<accession>A0A371E3K5</accession>
<proteinExistence type="predicted"/>
<comment type="caution">
    <text evidence="1">The sequence shown here is derived from an EMBL/GenBank/DDBJ whole genome shotgun (WGS) entry which is preliminary data.</text>
</comment>
<gene>
    <name evidence="1" type="ORF">CR513_61220</name>
</gene>
<dbReference type="AlphaFoldDB" id="A0A371E3K5"/>
<name>A0A371E3K5_MUCPR</name>
<evidence type="ECO:0000313" key="2">
    <source>
        <dbReference type="Proteomes" id="UP000257109"/>
    </source>
</evidence>
<protein>
    <submittedName>
        <fullName evidence="1">Uncharacterized protein</fullName>
    </submittedName>
</protein>
<sequence>MAQGGKRKMGRGAPLVAKRHDQRISFRQFKSQDLVLRKICRIADSNKLTPNWEGPYKIVEDIGKGAY</sequence>
<dbReference type="Proteomes" id="UP000257109">
    <property type="component" value="Unassembled WGS sequence"/>
</dbReference>
<organism evidence="1 2">
    <name type="scientific">Mucuna pruriens</name>
    <name type="common">Velvet bean</name>
    <name type="synonym">Dolichos pruriens</name>
    <dbReference type="NCBI Taxonomy" id="157652"/>
    <lineage>
        <taxon>Eukaryota</taxon>
        <taxon>Viridiplantae</taxon>
        <taxon>Streptophyta</taxon>
        <taxon>Embryophyta</taxon>
        <taxon>Tracheophyta</taxon>
        <taxon>Spermatophyta</taxon>
        <taxon>Magnoliopsida</taxon>
        <taxon>eudicotyledons</taxon>
        <taxon>Gunneridae</taxon>
        <taxon>Pentapetalae</taxon>
        <taxon>rosids</taxon>
        <taxon>fabids</taxon>
        <taxon>Fabales</taxon>
        <taxon>Fabaceae</taxon>
        <taxon>Papilionoideae</taxon>
        <taxon>50 kb inversion clade</taxon>
        <taxon>NPAAA clade</taxon>
        <taxon>indigoferoid/millettioid clade</taxon>
        <taxon>Phaseoleae</taxon>
        <taxon>Mucuna</taxon>
    </lineage>
</organism>
<keyword evidence="2" id="KW-1185">Reference proteome</keyword>